<dbReference type="AlphaFoldDB" id="A0A8T1BL81"/>
<organism evidence="1 2">
    <name type="scientific">Phytophthora cactorum</name>
    <dbReference type="NCBI Taxonomy" id="29920"/>
    <lineage>
        <taxon>Eukaryota</taxon>
        <taxon>Sar</taxon>
        <taxon>Stramenopiles</taxon>
        <taxon>Oomycota</taxon>
        <taxon>Peronosporomycetes</taxon>
        <taxon>Peronosporales</taxon>
        <taxon>Peronosporaceae</taxon>
        <taxon>Phytophthora</taxon>
    </lineage>
</organism>
<sequence>MVSSVSSSSAPSRLYKAHGLRSLPITWGAEFSVGVSRPAPSDTAAASLDCAVDT</sequence>
<evidence type="ECO:0000313" key="2">
    <source>
        <dbReference type="Proteomes" id="UP000736787"/>
    </source>
</evidence>
<accession>A0A8T1BL81</accession>
<proteinExistence type="predicted"/>
<evidence type="ECO:0000313" key="1">
    <source>
        <dbReference type="EMBL" id="KAG2902664.1"/>
    </source>
</evidence>
<dbReference type="Proteomes" id="UP000736787">
    <property type="component" value="Unassembled WGS sequence"/>
</dbReference>
<protein>
    <submittedName>
        <fullName evidence="1">Uncharacterized protein</fullName>
    </submittedName>
</protein>
<name>A0A8T1BL81_9STRA</name>
<reference evidence="1" key="1">
    <citation type="submission" date="2018-10" db="EMBL/GenBank/DDBJ databases">
        <title>Effector identification in a new, highly contiguous assembly of the strawberry crown rot pathogen Phytophthora cactorum.</title>
        <authorList>
            <person name="Armitage A.D."/>
            <person name="Nellist C.F."/>
            <person name="Bates H."/>
            <person name="Vickerstaff R.J."/>
            <person name="Harrison R.J."/>
        </authorList>
    </citation>
    <scope>NUCLEOTIDE SEQUENCE</scope>
    <source>
        <strain evidence="1">4040</strain>
    </source>
</reference>
<dbReference type="EMBL" id="RCMK01001079">
    <property type="protein sequence ID" value="KAG2902664.1"/>
    <property type="molecule type" value="Genomic_DNA"/>
</dbReference>
<gene>
    <name evidence="1" type="ORF">PC117_g21422</name>
</gene>
<comment type="caution">
    <text evidence="1">The sequence shown here is derived from an EMBL/GenBank/DDBJ whole genome shotgun (WGS) entry which is preliminary data.</text>
</comment>